<organism evidence="1 2">
    <name type="scientific">Cinnamomum micranthum f. kanehirae</name>
    <dbReference type="NCBI Taxonomy" id="337451"/>
    <lineage>
        <taxon>Eukaryota</taxon>
        <taxon>Viridiplantae</taxon>
        <taxon>Streptophyta</taxon>
        <taxon>Embryophyta</taxon>
        <taxon>Tracheophyta</taxon>
        <taxon>Spermatophyta</taxon>
        <taxon>Magnoliopsida</taxon>
        <taxon>Magnoliidae</taxon>
        <taxon>Laurales</taxon>
        <taxon>Lauraceae</taxon>
        <taxon>Cinnamomum</taxon>
    </lineage>
</organism>
<sequence length="143" mass="15772">MAGFDPKTALAMGGNCNGIAITGIALEVNESFWEDEHIALLEDLSDEAIIRVGGDKTYIESALQDCQDLGGARVRVGRVEAPSCIVYPDHGDAKGVEPWYLGHIDRGHLRPNWVRRVAWFVEPSKEEIIGLSELWILAGYTIH</sequence>
<proteinExistence type="predicted"/>
<evidence type="ECO:0000313" key="1">
    <source>
        <dbReference type="EMBL" id="RWR85759.1"/>
    </source>
</evidence>
<gene>
    <name evidence="1" type="ORF">CKAN_01463200</name>
</gene>
<dbReference type="OrthoDB" id="2003540at2759"/>
<dbReference type="Proteomes" id="UP000283530">
    <property type="component" value="Unassembled WGS sequence"/>
</dbReference>
<dbReference type="EMBL" id="QPKB01000005">
    <property type="protein sequence ID" value="RWR85759.1"/>
    <property type="molecule type" value="Genomic_DNA"/>
</dbReference>
<protein>
    <submittedName>
        <fullName evidence="1">Uncharacterized protein</fullName>
    </submittedName>
</protein>
<accession>A0A443P4Q8</accession>
<reference evidence="1 2" key="1">
    <citation type="journal article" date="2019" name="Nat. Plants">
        <title>Stout camphor tree genome fills gaps in understanding of flowering plant genome evolution.</title>
        <authorList>
            <person name="Chaw S.M."/>
            <person name="Liu Y.C."/>
            <person name="Wu Y.W."/>
            <person name="Wang H.Y."/>
            <person name="Lin C.I."/>
            <person name="Wu C.S."/>
            <person name="Ke H.M."/>
            <person name="Chang L.Y."/>
            <person name="Hsu C.Y."/>
            <person name="Yang H.T."/>
            <person name="Sudianto E."/>
            <person name="Hsu M.H."/>
            <person name="Wu K.P."/>
            <person name="Wang L.N."/>
            <person name="Leebens-Mack J.H."/>
            <person name="Tsai I.J."/>
        </authorList>
    </citation>
    <scope>NUCLEOTIDE SEQUENCE [LARGE SCALE GENOMIC DNA]</scope>
    <source>
        <strain evidence="2">cv. Chaw 1501</strain>
        <tissue evidence="1">Young leaves</tissue>
    </source>
</reference>
<evidence type="ECO:0000313" key="2">
    <source>
        <dbReference type="Proteomes" id="UP000283530"/>
    </source>
</evidence>
<dbReference type="AlphaFoldDB" id="A0A443P4Q8"/>
<name>A0A443P4Q8_9MAGN</name>
<keyword evidence="2" id="KW-1185">Reference proteome</keyword>
<comment type="caution">
    <text evidence="1">The sequence shown here is derived from an EMBL/GenBank/DDBJ whole genome shotgun (WGS) entry which is preliminary data.</text>
</comment>